<sequence length="95" mass="9930">MLAAFTSLGVNVMRPFVMVLGLSSRKCTSTCAPTFFGPNVTSTLNVPSSDISVFLLTAAGSDEPASGALAPVIQPVSNSTNAPIMISVRTDLRRR</sequence>
<dbReference type="AlphaFoldDB" id="A0A6J7EQR3"/>
<organism evidence="1">
    <name type="scientific">freshwater metagenome</name>
    <dbReference type="NCBI Taxonomy" id="449393"/>
    <lineage>
        <taxon>unclassified sequences</taxon>
        <taxon>metagenomes</taxon>
        <taxon>ecological metagenomes</taxon>
    </lineage>
</organism>
<accession>A0A6J7EQR3</accession>
<evidence type="ECO:0000313" key="1">
    <source>
        <dbReference type="EMBL" id="CAB4881783.1"/>
    </source>
</evidence>
<protein>
    <submittedName>
        <fullName evidence="1">Unannotated protein</fullName>
    </submittedName>
</protein>
<reference evidence="1" key="1">
    <citation type="submission" date="2020-05" db="EMBL/GenBank/DDBJ databases">
        <authorList>
            <person name="Chiriac C."/>
            <person name="Salcher M."/>
            <person name="Ghai R."/>
            <person name="Kavagutti S V."/>
        </authorList>
    </citation>
    <scope>NUCLEOTIDE SEQUENCE</scope>
</reference>
<dbReference type="EMBL" id="CAFBLR010000156">
    <property type="protein sequence ID" value="CAB4881783.1"/>
    <property type="molecule type" value="Genomic_DNA"/>
</dbReference>
<name>A0A6J7EQR3_9ZZZZ</name>
<gene>
    <name evidence="1" type="ORF">UFOPK3417_01438</name>
</gene>
<proteinExistence type="predicted"/>